<dbReference type="FunFam" id="2.60.40.10:FF:000076">
    <property type="entry name" value="Leucine-rich repeat and Ig domain-containing 4"/>
    <property type="match status" value="1"/>
</dbReference>
<dbReference type="Gene3D" id="2.60.40.10">
    <property type="entry name" value="Immunoglobulins"/>
    <property type="match status" value="1"/>
</dbReference>
<gene>
    <name evidence="13" type="ORF">CCH79_00008744</name>
</gene>
<evidence type="ECO:0000256" key="9">
    <source>
        <dbReference type="ARBA" id="ARBA00023180"/>
    </source>
</evidence>
<dbReference type="InterPro" id="IPR001611">
    <property type="entry name" value="Leu-rich_rpt"/>
</dbReference>
<dbReference type="Proteomes" id="UP000250572">
    <property type="component" value="Unassembled WGS sequence"/>
</dbReference>
<evidence type="ECO:0000256" key="11">
    <source>
        <dbReference type="SAM" id="Phobius"/>
    </source>
</evidence>
<dbReference type="InterPro" id="IPR013783">
    <property type="entry name" value="Ig-like_fold"/>
</dbReference>
<sequence length="812" mass="89402">MIRTSNSGDNGCIKKSAGLPPSYRSLLFCLRKADGRDPPPNPRPTILLQEFTSDLSPILNPGLERDLLMSAGSLRCLLLGLFSISCCFDIPSDGQTCILSSKSRVLEGVQQSLRIIPLHALHIHSRVVVVAMRTAESDRQPSCSITLPREFAFSQWGGRERRRKLSCCSLRKSCKSCQAKIKPSFGLQPQSVLLSFLWTRGLQMFKGTAAHLCLYWRAVYLLAAGVALPSESLWLCPPSCRCNAAALEANCSGAQLSAVPDGLPQDGELLNLTHNTIKTLVNQQFHKLTQLLHLDLSDNLLAVVEVEAFLGLQNLLTLRLSRNHLRIISVGVFAGLTNLQLLDISSNKILVLLDFTFTDLGSLQVFLADNNDFVFISNQAFAGLSGLQRLDLDGSNLTAVPTEALTQLSVLKSLHIHQLDLNLLPNYSFYPLLHLKELVVAHVPRLETLSGNSLFGLNLTSLSIKHCNLKEVPYTALHHLVYLVSIDLSFNPITYIHGNLLGDLLRLQEFHLVGGSLASIETGAFKGLGYLSVLNVSRNLLTTLEAGSFHSVVTLKSLGLDNNPLACDCRLLWVARRRLYVNFGGFLPTCMTSTQLQAWNFLEVPEDELLSLLTCRQARIVDRRPQDVRVNQGHSVLFYCSSEGDPQPSVSWLNPQLRQVSPVGRIRALSNGSLEVRYAQPHDSGTYICVASNAAGNESLRISLHVQALPSSPKKRYRLKGWPAFPSSAPGVDGDEKLPFDVKTLLIAATIGFVSFFGSVSVCFVFMFFWSKGKGQIKHTATIAYVPRSAMSNSNTGTSNYMETSRFTMKLL</sequence>
<evidence type="ECO:0000313" key="14">
    <source>
        <dbReference type="Proteomes" id="UP000250572"/>
    </source>
</evidence>
<comment type="subcellular location">
    <subcellularLocation>
        <location evidence="1">Membrane</location>
        <topology evidence="1">Single-pass type I membrane protein</topology>
    </subcellularLocation>
</comment>
<dbReference type="InterPro" id="IPR003591">
    <property type="entry name" value="Leu-rich_rpt_typical-subtyp"/>
</dbReference>
<dbReference type="STRING" id="33528.ENSGAFP00000014986"/>
<accession>A0A315UTK2</accession>
<protein>
    <recommendedName>
        <fullName evidence="12">Ig-like domain-containing protein</fullName>
    </recommendedName>
</protein>
<dbReference type="InterPro" id="IPR050541">
    <property type="entry name" value="LRR_TM_domain-containing"/>
</dbReference>
<feature type="transmembrane region" description="Helical" evidence="11">
    <location>
        <begin position="745"/>
        <end position="770"/>
    </location>
</feature>
<dbReference type="AlphaFoldDB" id="A0A315UTK2"/>
<evidence type="ECO:0000256" key="5">
    <source>
        <dbReference type="ARBA" id="ARBA00022737"/>
    </source>
</evidence>
<dbReference type="InterPro" id="IPR003598">
    <property type="entry name" value="Ig_sub2"/>
</dbReference>
<dbReference type="InterPro" id="IPR036179">
    <property type="entry name" value="Ig-like_dom_sf"/>
</dbReference>
<evidence type="ECO:0000256" key="7">
    <source>
        <dbReference type="ARBA" id="ARBA00023136"/>
    </source>
</evidence>
<name>A0A315UTK2_GAMAF</name>
<organism evidence="13 14">
    <name type="scientific">Gambusia affinis</name>
    <name type="common">Western mosquitofish</name>
    <name type="synonym">Heterandria affinis</name>
    <dbReference type="NCBI Taxonomy" id="33528"/>
    <lineage>
        <taxon>Eukaryota</taxon>
        <taxon>Metazoa</taxon>
        <taxon>Chordata</taxon>
        <taxon>Craniata</taxon>
        <taxon>Vertebrata</taxon>
        <taxon>Euteleostomi</taxon>
        <taxon>Actinopterygii</taxon>
        <taxon>Neopterygii</taxon>
        <taxon>Teleostei</taxon>
        <taxon>Neoteleostei</taxon>
        <taxon>Acanthomorphata</taxon>
        <taxon>Ovalentaria</taxon>
        <taxon>Atherinomorphae</taxon>
        <taxon>Cyprinodontiformes</taxon>
        <taxon>Poeciliidae</taxon>
        <taxon>Poeciliinae</taxon>
        <taxon>Gambusia</taxon>
    </lineage>
</organism>
<evidence type="ECO:0000256" key="1">
    <source>
        <dbReference type="ARBA" id="ARBA00004479"/>
    </source>
</evidence>
<dbReference type="InterPro" id="IPR007110">
    <property type="entry name" value="Ig-like_dom"/>
</dbReference>
<evidence type="ECO:0000256" key="8">
    <source>
        <dbReference type="ARBA" id="ARBA00023157"/>
    </source>
</evidence>
<keyword evidence="6 11" id="KW-1133">Transmembrane helix</keyword>
<dbReference type="SUPFAM" id="SSF48726">
    <property type="entry name" value="Immunoglobulin"/>
    <property type="match status" value="1"/>
</dbReference>
<dbReference type="EMBL" id="NHOQ01002733">
    <property type="protein sequence ID" value="PWA15030.1"/>
    <property type="molecule type" value="Genomic_DNA"/>
</dbReference>
<dbReference type="PANTHER" id="PTHR24369:SF213">
    <property type="entry name" value="INSULIN LIKE GROWTH FACTOR BINDING PROTEIN ACID LABILE SUBUNIT"/>
    <property type="match status" value="1"/>
</dbReference>
<keyword evidence="8" id="KW-1015">Disulfide bond</keyword>
<keyword evidence="3 11" id="KW-0812">Transmembrane</keyword>
<comment type="caution">
    <text evidence="13">The sequence shown here is derived from an EMBL/GenBank/DDBJ whole genome shotgun (WGS) entry which is preliminary data.</text>
</comment>
<dbReference type="PROSITE" id="PS50835">
    <property type="entry name" value="IG_LIKE"/>
    <property type="match status" value="1"/>
</dbReference>
<evidence type="ECO:0000256" key="2">
    <source>
        <dbReference type="ARBA" id="ARBA00022614"/>
    </source>
</evidence>
<keyword evidence="10" id="KW-0393">Immunoglobulin domain</keyword>
<dbReference type="Gene3D" id="3.80.10.10">
    <property type="entry name" value="Ribonuclease Inhibitor"/>
    <property type="match status" value="1"/>
</dbReference>
<dbReference type="FunFam" id="3.80.10.10:FF:000014">
    <property type="entry name" value="Leucine-rich repeat and immunoglobulin-like domain-containing nogo receptor-interacting protein 1"/>
    <property type="match status" value="1"/>
</dbReference>
<keyword evidence="14" id="KW-1185">Reference proteome</keyword>
<dbReference type="InterPro" id="IPR013098">
    <property type="entry name" value="Ig_I-set"/>
</dbReference>
<dbReference type="InterPro" id="IPR032675">
    <property type="entry name" value="LRR_dom_sf"/>
</dbReference>
<dbReference type="SMART" id="SM00369">
    <property type="entry name" value="LRR_TYP"/>
    <property type="match status" value="8"/>
</dbReference>
<dbReference type="SUPFAM" id="SSF52058">
    <property type="entry name" value="L domain-like"/>
    <property type="match status" value="1"/>
</dbReference>
<feature type="domain" description="Ig-like" evidence="12">
    <location>
        <begin position="605"/>
        <end position="703"/>
    </location>
</feature>
<evidence type="ECO:0000256" key="4">
    <source>
        <dbReference type="ARBA" id="ARBA00022729"/>
    </source>
</evidence>
<dbReference type="SMART" id="SM00408">
    <property type="entry name" value="IGc2"/>
    <property type="match status" value="1"/>
</dbReference>
<keyword evidence="5" id="KW-0677">Repeat</keyword>
<evidence type="ECO:0000256" key="3">
    <source>
        <dbReference type="ARBA" id="ARBA00022692"/>
    </source>
</evidence>
<dbReference type="Pfam" id="PF13855">
    <property type="entry name" value="LRR_8"/>
    <property type="match status" value="3"/>
</dbReference>
<reference evidence="13 14" key="1">
    <citation type="journal article" date="2018" name="G3 (Bethesda)">
        <title>A High-Quality Reference Genome for the Invasive Mosquitofish Gambusia affinis Using a Chicago Library.</title>
        <authorList>
            <person name="Hoffberg S.L."/>
            <person name="Troendle N.J."/>
            <person name="Glenn T.C."/>
            <person name="Mahmud O."/>
            <person name="Louha S."/>
            <person name="Chalopin D."/>
            <person name="Bennetzen J.L."/>
            <person name="Mauricio R."/>
        </authorList>
    </citation>
    <scope>NUCLEOTIDE SEQUENCE [LARGE SCALE GENOMIC DNA]</scope>
    <source>
        <strain evidence="13">NE01/NJP1002.9</strain>
        <tissue evidence="13">Muscle</tissue>
    </source>
</reference>
<dbReference type="InterPro" id="IPR003599">
    <property type="entry name" value="Ig_sub"/>
</dbReference>
<keyword evidence="9" id="KW-0325">Glycoprotein</keyword>
<dbReference type="SMART" id="SM00409">
    <property type="entry name" value="IG"/>
    <property type="match status" value="1"/>
</dbReference>
<keyword evidence="7 11" id="KW-0472">Membrane</keyword>
<evidence type="ECO:0000256" key="10">
    <source>
        <dbReference type="ARBA" id="ARBA00023319"/>
    </source>
</evidence>
<proteinExistence type="predicted"/>
<dbReference type="PANTHER" id="PTHR24369">
    <property type="entry name" value="ANTIGEN BSP, PUTATIVE-RELATED"/>
    <property type="match status" value="1"/>
</dbReference>
<dbReference type="GO" id="GO:0005886">
    <property type="term" value="C:plasma membrane"/>
    <property type="evidence" value="ECO:0007669"/>
    <property type="project" value="TreeGrafter"/>
</dbReference>
<evidence type="ECO:0000313" key="13">
    <source>
        <dbReference type="EMBL" id="PWA15030.1"/>
    </source>
</evidence>
<dbReference type="Pfam" id="PF07679">
    <property type="entry name" value="I-set"/>
    <property type="match status" value="1"/>
</dbReference>
<keyword evidence="4" id="KW-0732">Signal</keyword>
<keyword evidence="2" id="KW-0433">Leucine-rich repeat</keyword>
<evidence type="ECO:0000259" key="12">
    <source>
        <dbReference type="PROSITE" id="PS50835"/>
    </source>
</evidence>
<evidence type="ECO:0000256" key="6">
    <source>
        <dbReference type="ARBA" id="ARBA00022989"/>
    </source>
</evidence>